<protein>
    <submittedName>
        <fullName evidence="1">Uncharacterized protein</fullName>
    </submittedName>
</protein>
<sequence length="126" mass="13116">MHFLAGQKLRASDLNEGPWVPLTLLAGWVQRTGYYVPAVRLLMDESTVQLRGGLSGGTVTAGTVFATLAAEFRPAASVSFAVSANDSGAGGAAGNPRVFVRTNGNMEIWGIAGTSPFHIDGCSFSI</sequence>
<accession>A0A7X5ZPE0</accession>
<dbReference type="EMBL" id="JAAOYM010000001">
    <property type="protein sequence ID" value="NIJ10632.1"/>
    <property type="molecule type" value="Genomic_DNA"/>
</dbReference>
<proteinExistence type="predicted"/>
<reference evidence="1 2" key="1">
    <citation type="submission" date="2020-03" db="EMBL/GenBank/DDBJ databases">
        <title>Sequencing the genomes of 1000 actinobacteria strains.</title>
        <authorList>
            <person name="Klenk H.-P."/>
        </authorList>
    </citation>
    <scope>NUCLEOTIDE SEQUENCE [LARGE SCALE GENOMIC DNA]</scope>
    <source>
        <strain evidence="1 2">DSM 45685</strain>
    </source>
</reference>
<organism evidence="1 2">
    <name type="scientific">Saccharomonospora amisosensis</name>
    <dbReference type="NCBI Taxonomy" id="1128677"/>
    <lineage>
        <taxon>Bacteria</taxon>
        <taxon>Bacillati</taxon>
        <taxon>Actinomycetota</taxon>
        <taxon>Actinomycetes</taxon>
        <taxon>Pseudonocardiales</taxon>
        <taxon>Pseudonocardiaceae</taxon>
        <taxon>Saccharomonospora</taxon>
    </lineage>
</organism>
<name>A0A7X5ZPE0_9PSEU</name>
<dbReference type="AlphaFoldDB" id="A0A7X5ZPE0"/>
<gene>
    <name evidence="1" type="ORF">FHU38_000976</name>
</gene>
<comment type="caution">
    <text evidence="1">The sequence shown here is derived from an EMBL/GenBank/DDBJ whole genome shotgun (WGS) entry which is preliminary data.</text>
</comment>
<evidence type="ECO:0000313" key="2">
    <source>
        <dbReference type="Proteomes" id="UP000545493"/>
    </source>
</evidence>
<keyword evidence="2" id="KW-1185">Reference proteome</keyword>
<dbReference type="RefSeq" id="WP_167166881.1">
    <property type="nucleotide sequence ID" value="NZ_JAAOYM010000001.1"/>
</dbReference>
<evidence type="ECO:0000313" key="1">
    <source>
        <dbReference type="EMBL" id="NIJ10632.1"/>
    </source>
</evidence>
<dbReference type="Proteomes" id="UP000545493">
    <property type="component" value="Unassembled WGS sequence"/>
</dbReference>